<feature type="region of interest" description="Disordered" evidence="1">
    <location>
        <begin position="321"/>
        <end position="378"/>
    </location>
</feature>
<feature type="compositionally biased region" description="Pro residues" evidence="1">
    <location>
        <begin position="924"/>
        <end position="936"/>
    </location>
</feature>
<feature type="compositionally biased region" description="Basic residues" evidence="1">
    <location>
        <begin position="540"/>
        <end position="556"/>
    </location>
</feature>
<feature type="compositionally biased region" description="Low complexity" evidence="1">
    <location>
        <begin position="196"/>
        <end position="208"/>
    </location>
</feature>
<accession>A0AAD7K1A6</accession>
<evidence type="ECO:0000256" key="1">
    <source>
        <dbReference type="SAM" id="MobiDB-lite"/>
    </source>
</evidence>
<feature type="region of interest" description="Disordered" evidence="1">
    <location>
        <begin position="819"/>
        <end position="853"/>
    </location>
</feature>
<feature type="compositionally biased region" description="Polar residues" evidence="1">
    <location>
        <begin position="104"/>
        <end position="117"/>
    </location>
</feature>
<feature type="compositionally biased region" description="Basic residues" evidence="1">
    <location>
        <begin position="829"/>
        <end position="841"/>
    </location>
</feature>
<feature type="region of interest" description="Disordered" evidence="1">
    <location>
        <begin position="497"/>
        <end position="586"/>
    </location>
</feature>
<dbReference type="Proteomes" id="UP001215598">
    <property type="component" value="Unassembled WGS sequence"/>
</dbReference>
<feature type="region of interest" description="Disordered" evidence="1">
    <location>
        <begin position="919"/>
        <end position="950"/>
    </location>
</feature>
<feature type="compositionally biased region" description="Pro residues" evidence="1">
    <location>
        <begin position="182"/>
        <end position="195"/>
    </location>
</feature>
<keyword evidence="3" id="KW-1185">Reference proteome</keyword>
<feature type="compositionally biased region" description="Polar residues" evidence="1">
    <location>
        <begin position="338"/>
        <end position="347"/>
    </location>
</feature>
<proteinExistence type="predicted"/>
<sequence>MFWRGRCSDALGHPILFSNLAISTVSPTPPPRALSSACTLATSPRSSHTPCAPPLVSAKSALRPCLKRRFGGSSRRRRALKPQRLPGIESPRAIASFSPPRTPHPSTSDAHVCTSASHPHARRRRLKPQPPPPALENAATALANDPAHGSAVRPLQTPSSPARSHAHRALERKRRRTQQMQTPPPPPHARAPPSPRTHASLSRAFARTPRARTHTPPPPRTHAHPRRRVHLPPPRPRLQAQPHPARTPAPDHLRTLTSKEAPGPKSATLSRRVRTPRTAAVRSSRSRCGHLMLAHGFDPWRVPHPTCAHNAAPQERTHLAPATSHARTHPLVHARTPAPSSTPISPNSARTPPPRTSTSRAPPIARTSTSRAPPLRTQMDSGFVSADSVLTNPLTTLRGQSSTANADLPHVPAPAHNTRAPHAEWLRCVPRALHLRRVQLRQLRVWLALRALAHRALGGNRSGPAARTHACCARSPPRLGPRPHPLRNCASRCELARTPPRTRRSPAPPPTHAITLRLGHHPARTRTRRRVRTPPSPARSHAHRALERKRRHHPAHTRTPVAIPPSPARSHAHRALECKRRHRPARTRTPVAAYTCHPRVRVCRPSRHLDLAPRTHEPAALCVSVAALFGYKAAERLIYLDPPLTQLGHSLATPASTPHLVRTASARRLRRLAPPHRAHRAPTRGCAPVEYPPLSPSPLLLPYPYYPTTTHVNANAAKDTTKRREAAARAGALRFAGAALGVYHQQLRVPGGLSAATTTNANDAKQLQLADDTRKRRQAVARALRDCGAVRSAERLADARALAPSYYRQRHHHQLQCQRRQAVAASPLRRAHATTPPRRRPSTSAPSSLHISVRAPAPPGLVLQPASHEYRPPLLAFPPRAERAANTPLTTLYAVPPLPSAQHIGAASRAQKHTAATLITPPTHRAPPPCTHPPPTSTRGPRRRDGCTPDTVSLHTVIFRAGDFARAKSPVLPPLPTHPP</sequence>
<dbReference type="AlphaFoldDB" id="A0AAD7K1A6"/>
<protein>
    <submittedName>
        <fullName evidence="2">Uncharacterized protein</fullName>
    </submittedName>
</protein>
<evidence type="ECO:0000313" key="3">
    <source>
        <dbReference type="Proteomes" id="UP001215598"/>
    </source>
</evidence>
<evidence type="ECO:0000313" key="2">
    <source>
        <dbReference type="EMBL" id="KAJ7776215.1"/>
    </source>
</evidence>
<feature type="compositionally biased region" description="Basic residues" evidence="1">
    <location>
        <begin position="518"/>
        <end position="532"/>
    </location>
</feature>
<organism evidence="2 3">
    <name type="scientific">Mycena metata</name>
    <dbReference type="NCBI Taxonomy" id="1033252"/>
    <lineage>
        <taxon>Eukaryota</taxon>
        <taxon>Fungi</taxon>
        <taxon>Dikarya</taxon>
        <taxon>Basidiomycota</taxon>
        <taxon>Agaricomycotina</taxon>
        <taxon>Agaricomycetes</taxon>
        <taxon>Agaricomycetidae</taxon>
        <taxon>Agaricales</taxon>
        <taxon>Marasmiineae</taxon>
        <taxon>Mycenaceae</taxon>
        <taxon>Mycena</taxon>
    </lineage>
</organism>
<name>A0AAD7K1A6_9AGAR</name>
<comment type="caution">
    <text evidence="2">The sequence shown here is derived from an EMBL/GenBank/DDBJ whole genome shotgun (WGS) entry which is preliminary data.</text>
</comment>
<feature type="compositionally biased region" description="Basic residues" evidence="1">
    <location>
        <begin position="221"/>
        <end position="230"/>
    </location>
</feature>
<feature type="compositionally biased region" description="Basic residues" evidence="1">
    <location>
        <begin position="68"/>
        <end position="81"/>
    </location>
</feature>
<reference evidence="2" key="1">
    <citation type="submission" date="2023-03" db="EMBL/GenBank/DDBJ databases">
        <title>Massive genome expansion in bonnet fungi (Mycena s.s.) driven by repeated elements and novel gene families across ecological guilds.</title>
        <authorList>
            <consortium name="Lawrence Berkeley National Laboratory"/>
            <person name="Harder C.B."/>
            <person name="Miyauchi S."/>
            <person name="Viragh M."/>
            <person name="Kuo A."/>
            <person name="Thoen E."/>
            <person name="Andreopoulos B."/>
            <person name="Lu D."/>
            <person name="Skrede I."/>
            <person name="Drula E."/>
            <person name="Henrissat B."/>
            <person name="Morin E."/>
            <person name="Kohler A."/>
            <person name="Barry K."/>
            <person name="LaButti K."/>
            <person name="Morin E."/>
            <person name="Salamov A."/>
            <person name="Lipzen A."/>
            <person name="Mereny Z."/>
            <person name="Hegedus B."/>
            <person name="Baldrian P."/>
            <person name="Stursova M."/>
            <person name="Weitz H."/>
            <person name="Taylor A."/>
            <person name="Grigoriev I.V."/>
            <person name="Nagy L.G."/>
            <person name="Martin F."/>
            <person name="Kauserud H."/>
        </authorList>
    </citation>
    <scope>NUCLEOTIDE SEQUENCE</scope>
    <source>
        <strain evidence="2">CBHHK182m</strain>
    </source>
</reference>
<feature type="region of interest" description="Disordered" evidence="1">
    <location>
        <begin position="68"/>
        <end position="284"/>
    </location>
</feature>
<gene>
    <name evidence="2" type="ORF">B0H16DRAFT_1859011</name>
</gene>
<feature type="compositionally biased region" description="Basic residues" evidence="1">
    <location>
        <begin position="164"/>
        <end position="177"/>
    </location>
</feature>
<dbReference type="EMBL" id="JARKIB010000009">
    <property type="protein sequence ID" value="KAJ7776215.1"/>
    <property type="molecule type" value="Genomic_DNA"/>
</dbReference>